<evidence type="ECO:0000313" key="2">
    <source>
        <dbReference type="Proteomes" id="UP000827872"/>
    </source>
</evidence>
<dbReference type="Proteomes" id="UP000827872">
    <property type="component" value="Linkage Group LG04"/>
</dbReference>
<protein>
    <submittedName>
        <fullName evidence="1">Uncharacterized protein</fullName>
    </submittedName>
</protein>
<reference evidence="1" key="1">
    <citation type="submission" date="2021-08" db="EMBL/GenBank/DDBJ databases">
        <title>The first chromosome-level gecko genome reveals the dynamic sex chromosomes of Neotropical dwarf geckos (Sphaerodactylidae: Sphaerodactylus).</title>
        <authorList>
            <person name="Pinto B.J."/>
            <person name="Keating S.E."/>
            <person name="Gamble T."/>
        </authorList>
    </citation>
    <scope>NUCLEOTIDE SEQUENCE</scope>
    <source>
        <strain evidence="1">TG3544</strain>
    </source>
</reference>
<keyword evidence="2" id="KW-1185">Reference proteome</keyword>
<dbReference type="EMBL" id="CM037617">
    <property type="protein sequence ID" value="KAH8004188.1"/>
    <property type="molecule type" value="Genomic_DNA"/>
</dbReference>
<gene>
    <name evidence="1" type="ORF">K3G42_004443</name>
</gene>
<accession>A0ACB8FFT2</accession>
<evidence type="ECO:0000313" key="1">
    <source>
        <dbReference type="EMBL" id="KAH8004188.1"/>
    </source>
</evidence>
<sequence>MLAPYLALLFFLFFIPLGMYSPCIREKGTLGPKPALIGHRGAPMVAPENTFMAFAKIVEHHGDGFETDVRISLDGVPFLMHDEDLRRTTDVEEVFPEIANQSAAMFTWDELSKLNAGKWFFKKKPFRNMPPMSFSDVRWAKAQTVYRFSEFLSLADQENKLVIFDLKRPPEEHPYRHTWIFRTLYVMLQVAKIKPHLVRDLQAEKIVKLNLNYRDMSSDSIRKYAKANITTNLYVVNEPWLFSLAWCAGAHSVTTDAVHVLHGLTKPLFLMTPWDYQLMWILTDVLSGVFICLVFLLHWWREKEAYSSNTPDSLASGTYSSFGTDLSTMPGLPTLA</sequence>
<name>A0ACB8FFT2_9SAUR</name>
<organism evidence="1 2">
    <name type="scientific">Sphaerodactylus townsendi</name>
    <dbReference type="NCBI Taxonomy" id="933632"/>
    <lineage>
        <taxon>Eukaryota</taxon>
        <taxon>Metazoa</taxon>
        <taxon>Chordata</taxon>
        <taxon>Craniata</taxon>
        <taxon>Vertebrata</taxon>
        <taxon>Euteleostomi</taxon>
        <taxon>Lepidosauria</taxon>
        <taxon>Squamata</taxon>
        <taxon>Bifurcata</taxon>
        <taxon>Gekkota</taxon>
        <taxon>Sphaerodactylidae</taxon>
        <taxon>Sphaerodactylus</taxon>
    </lineage>
</organism>
<comment type="caution">
    <text evidence="1">The sequence shown here is derived from an EMBL/GenBank/DDBJ whole genome shotgun (WGS) entry which is preliminary data.</text>
</comment>
<proteinExistence type="predicted"/>